<keyword evidence="3" id="KW-0560">Oxidoreductase</keyword>
<comment type="caution">
    <text evidence="8">The sequence shown here is derived from an EMBL/GenBank/DDBJ whole genome shotgun (WGS) entry which is preliminary data.</text>
</comment>
<sequence length="267" mass="30233">MLALGTSTAIRFCKQGGSDFILNAFSQGVRHFDTAEDYFNEEVLAEPLGTTSGRREQAFITTKFGRHDKTAQNVRESLNKSLKKLRMDYVDLYLVHDPAWYKEGSLGEIWAAMEKLKEEGLCRAIGVSNFQEHHIEELARTWRIVPSINQVEMSPFCAHDAMFQGIQRACEKHGIVISPYTSLAPLHHKQHPPLDEAVQRIGRARGMSDTQVLLAWALQTGKGPVVTATAKLERVQDYLGTFAFVLQPEELEEISRVGKQVSYRRWT</sequence>
<dbReference type="OrthoDB" id="2563792at2759"/>
<organism evidence="8 9">
    <name type="scientific">Kockovaella imperatae</name>
    <dbReference type="NCBI Taxonomy" id="4999"/>
    <lineage>
        <taxon>Eukaryota</taxon>
        <taxon>Fungi</taxon>
        <taxon>Dikarya</taxon>
        <taxon>Basidiomycota</taxon>
        <taxon>Agaricomycotina</taxon>
        <taxon>Tremellomycetes</taxon>
        <taxon>Tremellales</taxon>
        <taxon>Cuniculitremaceae</taxon>
        <taxon>Kockovaella</taxon>
    </lineage>
</organism>
<comment type="similarity">
    <text evidence="1">Belongs to the aldo/keto reductase family.</text>
</comment>
<reference evidence="8 9" key="1">
    <citation type="submission" date="2017-03" db="EMBL/GenBank/DDBJ databases">
        <title>Widespread Adenine N6-methylation of Active Genes in Fungi.</title>
        <authorList>
            <consortium name="DOE Joint Genome Institute"/>
            <person name="Mondo S.J."/>
            <person name="Dannebaum R.O."/>
            <person name="Kuo R.C."/>
            <person name="Louie K.B."/>
            <person name="Bewick A.J."/>
            <person name="Labutti K."/>
            <person name="Haridas S."/>
            <person name="Kuo A."/>
            <person name="Salamov A."/>
            <person name="Ahrendt S.R."/>
            <person name="Lau R."/>
            <person name="Bowen B.P."/>
            <person name="Lipzen A."/>
            <person name="Sullivan W."/>
            <person name="Andreopoulos W.B."/>
            <person name="Clum A."/>
            <person name="Lindquist E."/>
            <person name="Daum C."/>
            <person name="Northen T.R."/>
            <person name="Ramamoorthy G."/>
            <person name="Schmitz R.J."/>
            <person name="Gryganskyi A."/>
            <person name="Culley D."/>
            <person name="Magnuson J."/>
            <person name="James T.Y."/>
            <person name="O'Malley M.A."/>
            <person name="Stajich J.E."/>
            <person name="Spatafora J.W."/>
            <person name="Visel A."/>
            <person name="Grigoriev I.V."/>
        </authorList>
    </citation>
    <scope>NUCLEOTIDE SEQUENCE [LARGE SCALE GENOMIC DNA]</scope>
    <source>
        <strain evidence="8 9">NRRL Y-17943</strain>
    </source>
</reference>
<feature type="domain" description="NADP-dependent oxidoreductase" evidence="7">
    <location>
        <begin position="19"/>
        <end position="257"/>
    </location>
</feature>
<feature type="active site" description="Proton donor" evidence="4">
    <location>
        <position position="38"/>
    </location>
</feature>
<keyword evidence="2" id="KW-0521">NADP</keyword>
<dbReference type="PANTHER" id="PTHR43827:SF3">
    <property type="entry name" value="NADP-DEPENDENT OXIDOREDUCTASE DOMAIN-CONTAINING PROTEIN"/>
    <property type="match status" value="1"/>
</dbReference>
<feature type="site" description="Lowers pKa of active site Tyr" evidence="6">
    <location>
        <position position="63"/>
    </location>
</feature>
<evidence type="ECO:0000256" key="5">
    <source>
        <dbReference type="PIRSR" id="PIRSR000097-2"/>
    </source>
</evidence>
<evidence type="ECO:0000256" key="1">
    <source>
        <dbReference type="ARBA" id="ARBA00007905"/>
    </source>
</evidence>
<dbReference type="RefSeq" id="XP_021869248.1">
    <property type="nucleotide sequence ID" value="XM_022016643.1"/>
</dbReference>
<dbReference type="Gene3D" id="3.20.20.100">
    <property type="entry name" value="NADP-dependent oxidoreductase domain"/>
    <property type="match status" value="1"/>
</dbReference>
<dbReference type="InterPro" id="IPR036812">
    <property type="entry name" value="NAD(P)_OxRdtase_dom_sf"/>
</dbReference>
<evidence type="ECO:0000313" key="9">
    <source>
        <dbReference type="Proteomes" id="UP000193218"/>
    </source>
</evidence>
<dbReference type="InterPro" id="IPR020471">
    <property type="entry name" value="AKR"/>
</dbReference>
<proteinExistence type="inferred from homology"/>
<dbReference type="PROSITE" id="PS00062">
    <property type="entry name" value="ALDOKETO_REDUCTASE_2"/>
    <property type="match status" value="1"/>
</dbReference>
<dbReference type="InParanoid" id="A0A1Y1UAJ6"/>
<evidence type="ECO:0000259" key="7">
    <source>
        <dbReference type="Pfam" id="PF00248"/>
    </source>
</evidence>
<evidence type="ECO:0000256" key="4">
    <source>
        <dbReference type="PIRSR" id="PIRSR000097-1"/>
    </source>
</evidence>
<dbReference type="Proteomes" id="UP000193218">
    <property type="component" value="Unassembled WGS sequence"/>
</dbReference>
<evidence type="ECO:0000313" key="8">
    <source>
        <dbReference type="EMBL" id="ORX35032.1"/>
    </source>
</evidence>
<evidence type="ECO:0000256" key="2">
    <source>
        <dbReference type="ARBA" id="ARBA00022857"/>
    </source>
</evidence>
<dbReference type="AlphaFoldDB" id="A0A1Y1UAJ6"/>
<protein>
    <submittedName>
        <fullName evidence="8">NADP-dependent oxidoreductase domain-containing protein</fullName>
    </submittedName>
</protein>
<dbReference type="Pfam" id="PF00248">
    <property type="entry name" value="Aldo_ket_red"/>
    <property type="match status" value="1"/>
</dbReference>
<evidence type="ECO:0000256" key="6">
    <source>
        <dbReference type="PIRSR" id="PIRSR000097-3"/>
    </source>
</evidence>
<dbReference type="InterPro" id="IPR018170">
    <property type="entry name" value="Aldo/ket_reductase_CS"/>
</dbReference>
<dbReference type="PIRSF" id="PIRSF000097">
    <property type="entry name" value="AKR"/>
    <property type="match status" value="1"/>
</dbReference>
<dbReference type="EMBL" id="NBSH01000012">
    <property type="protein sequence ID" value="ORX35032.1"/>
    <property type="molecule type" value="Genomic_DNA"/>
</dbReference>
<gene>
    <name evidence="8" type="ORF">BD324DRAFT_633665</name>
</gene>
<accession>A0A1Y1UAJ6</accession>
<name>A0A1Y1UAJ6_9TREE</name>
<dbReference type="STRING" id="4999.A0A1Y1UAJ6"/>
<feature type="binding site" evidence="5">
    <location>
        <position position="96"/>
    </location>
    <ligand>
        <name>substrate</name>
    </ligand>
</feature>
<dbReference type="InterPro" id="IPR023210">
    <property type="entry name" value="NADP_OxRdtase_dom"/>
</dbReference>
<dbReference type="PANTHER" id="PTHR43827">
    <property type="entry name" value="2,5-DIKETO-D-GLUCONIC ACID REDUCTASE"/>
    <property type="match status" value="1"/>
</dbReference>
<dbReference type="PRINTS" id="PR00069">
    <property type="entry name" value="ALDKETRDTASE"/>
</dbReference>
<dbReference type="SUPFAM" id="SSF51430">
    <property type="entry name" value="NAD(P)-linked oxidoreductase"/>
    <property type="match status" value="1"/>
</dbReference>
<dbReference type="GeneID" id="33558452"/>
<evidence type="ECO:0000256" key="3">
    <source>
        <dbReference type="ARBA" id="ARBA00023002"/>
    </source>
</evidence>
<dbReference type="GO" id="GO:0016616">
    <property type="term" value="F:oxidoreductase activity, acting on the CH-OH group of donors, NAD or NADP as acceptor"/>
    <property type="evidence" value="ECO:0007669"/>
    <property type="project" value="UniProtKB-ARBA"/>
</dbReference>
<keyword evidence="9" id="KW-1185">Reference proteome</keyword>